<dbReference type="InterPro" id="IPR041588">
    <property type="entry name" value="Integrase_H2C2"/>
</dbReference>
<dbReference type="Proteomes" id="UP001152795">
    <property type="component" value="Unassembled WGS sequence"/>
</dbReference>
<feature type="compositionally biased region" description="Basic and acidic residues" evidence="1">
    <location>
        <begin position="196"/>
        <end position="205"/>
    </location>
</feature>
<evidence type="ECO:0000259" key="3">
    <source>
        <dbReference type="Pfam" id="PF18701"/>
    </source>
</evidence>
<feature type="domain" description="DUF5641" evidence="3">
    <location>
        <begin position="115"/>
        <end position="184"/>
    </location>
</feature>
<accession>A0A6S7K0M4</accession>
<feature type="domain" description="Integrase zinc-binding" evidence="2">
    <location>
        <begin position="6"/>
        <end position="58"/>
    </location>
</feature>
<comment type="caution">
    <text evidence="4">The sequence shown here is derived from an EMBL/GenBank/DDBJ whole genome shotgun (WGS) entry which is preliminary data.</text>
</comment>
<sequence length="235" mass="27038">MLDRNHRVTRLIIEECHERVHHNGVKETLTEIRSKFWIVKGRQLIRKIIPSCVPCRRFEGKPYNPADPPPLPKSRIVEDPPFTCTGIDVAGPLYVKNEDKSSLEMAKTESHRLRIKNTPQRRIVRVGDVVVIRDDTPRVSWKIGRVEERITGKDDQVRGAAVKISSKGMKPSKLRRPIQALIPLEINDAENEDAERENPSKKKDDPEETVETLKPRRKAAVTADELRKQWLQQLS</sequence>
<gene>
    <name evidence="4" type="ORF">PACLA_8A060443</name>
</gene>
<dbReference type="Pfam" id="PF18701">
    <property type="entry name" value="DUF5641"/>
    <property type="match status" value="1"/>
</dbReference>
<evidence type="ECO:0000313" key="4">
    <source>
        <dbReference type="EMBL" id="CAB4038836.1"/>
    </source>
</evidence>
<dbReference type="InterPro" id="IPR040676">
    <property type="entry name" value="DUF5641"/>
</dbReference>
<evidence type="ECO:0000256" key="1">
    <source>
        <dbReference type="SAM" id="MobiDB-lite"/>
    </source>
</evidence>
<dbReference type="AlphaFoldDB" id="A0A6S7K0M4"/>
<organism evidence="4 5">
    <name type="scientific">Paramuricea clavata</name>
    <name type="common">Red gorgonian</name>
    <name type="synonym">Violescent sea-whip</name>
    <dbReference type="NCBI Taxonomy" id="317549"/>
    <lineage>
        <taxon>Eukaryota</taxon>
        <taxon>Metazoa</taxon>
        <taxon>Cnidaria</taxon>
        <taxon>Anthozoa</taxon>
        <taxon>Octocorallia</taxon>
        <taxon>Malacalcyonacea</taxon>
        <taxon>Plexauridae</taxon>
        <taxon>Paramuricea</taxon>
    </lineage>
</organism>
<evidence type="ECO:0000259" key="2">
    <source>
        <dbReference type="Pfam" id="PF17921"/>
    </source>
</evidence>
<evidence type="ECO:0000313" key="5">
    <source>
        <dbReference type="Proteomes" id="UP001152795"/>
    </source>
</evidence>
<dbReference type="Pfam" id="PF17921">
    <property type="entry name" value="Integrase_H2C2"/>
    <property type="match status" value="1"/>
</dbReference>
<proteinExistence type="predicted"/>
<dbReference type="OrthoDB" id="5967017at2759"/>
<dbReference type="EMBL" id="CACRXK020024652">
    <property type="protein sequence ID" value="CAB4038836.1"/>
    <property type="molecule type" value="Genomic_DNA"/>
</dbReference>
<dbReference type="Gene3D" id="1.10.340.70">
    <property type="match status" value="1"/>
</dbReference>
<reference evidence="4" key="1">
    <citation type="submission" date="2020-04" db="EMBL/GenBank/DDBJ databases">
        <authorList>
            <person name="Alioto T."/>
            <person name="Alioto T."/>
            <person name="Gomez Garrido J."/>
        </authorList>
    </citation>
    <scope>NUCLEOTIDE SEQUENCE</scope>
    <source>
        <strain evidence="4">A484AB</strain>
    </source>
</reference>
<dbReference type="PANTHER" id="PTHR47331:SF6">
    <property type="entry name" value="DOUBLECORTIN DOMAIN-CONTAINING PROTEIN"/>
    <property type="match status" value="1"/>
</dbReference>
<name>A0A6S7K0M4_PARCT</name>
<protein>
    <submittedName>
        <fullName evidence="4">Uncharacterized protein</fullName>
    </submittedName>
</protein>
<keyword evidence="5" id="KW-1185">Reference proteome</keyword>
<dbReference type="PANTHER" id="PTHR47331">
    <property type="entry name" value="PHD-TYPE DOMAIN-CONTAINING PROTEIN"/>
    <property type="match status" value="1"/>
</dbReference>
<feature type="region of interest" description="Disordered" evidence="1">
    <location>
        <begin position="185"/>
        <end position="222"/>
    </location>
</feature>